<organism evidence="1 2">
    <name type="scientific">Araneus ventricosus</name>
    <name type="common">Orbweaver spider</name>
    <name type="synonym">Epeira ventricosa</name>
    <dbReference type="NCBI Taxonomy" id="182803"/>
    <lineage>
        <taxon>Eukaryota</taxon>
        <taxon>Metazoa</taxon>
        <taxon>Ecdysozoa</taxon>
        <taxon>Arthropoda</taxon>
        <taxon>Chelicerata</taxon>
        <taxon>Arachnida</taxon>
        <taxon>Araneae</taxon>
        <taxon>Araneomorphae</taxon>
        <taxon>Entelegynae</taxon>
        <taxon>Araneoidea</taxon>
        <taxon>Araneidae</taxon>
        <taxon>Araneus</taxon>
    </lineage>
</organism>
<protein>
    <submittedName>
        <fullName evidence="1">Uncharacterized protein</fullName>
    </submittedName>
</protein>
<dbReference type="Proteomes" id="UP000499080">
    <property type="component" value="Unassembled WGS sequence"/>
</dbReference>
<keyword evidence="2" id="KW-1185">Reference proteome</keyword>
<name>A0A4Y2SPK5_ARAVE</name>
<dbReference type="AlphaFoldDB" id="A0A4Y2SPK5"/>
<reference evidence="1 2" key="1">
    <citation type="journal article" date="2019" name="Sci. Rep.">
        <title>Orb-weaving spider Araneus ventricosus genome elucidates the spidroin gene catalogue.</title>
        <authorList>
            <person name="Kono N."/>
            <person name="Nakamura H."/>
            <person name="Ohtoshi R."/>
            <person name="Moran D.A.P."/>
            <person name="Shinohara A."/>
            <person name="Yoshida Y."/>
            <person name="Fujiwara M."/>
            <person name="Mori M."/>
            <person name="Tomita M."/>
            <person name="Arakawa K."/>
        </authorList>
    </citation>
    <scope>NUCLEOTIDE SEQUENCE [LARGE SCALE GENOMIC DNA]</scope>
</reference>
<evidence type="ECO:0000313" key="2">
    <source>
        <dbReference type="Proteomes" id="UP000499080"/>
    </source>
</evidence>
<gene>
    <name evidence="1" type="ORF">AVEN_15932_1</name>
</gene>
<comment type="caution">
    <text evidence="1">The sequence shown here is derived from an EMBL/GenBank/DDBJ whole genome shotgun (WGS) entry which is preliminary data.</text>
</comment>
<proteinExistence type="predicted"/>
<evidence type="ECO:0000313" key="1">
    <source>
        <dbReference type="EMBL" id="GBN90234.1"/>
    </source>
</evidence>
<accession>A0A4Y2SPK5</accession>
<dbReference type="EMBL" id="BGPR01023226">
    <property type="protein sequence ID" value="GBN90234.1"/>
    <property type="molecule type" value="Genomic_DNA"/>
</dbReference>
<sequence>MSSSRNASCILLQKKTSLSLKCQQRYVAPPGPGALDGCAVETVKEQPSNPISHVEPQGDVGYYCYILLNDCVSYQYTLTIRDGEAIK</sequence>